<feature type="region of interest" description="Disordered" evidence="1">
    <location>
        <begin position="173"/>
        <end position="244"/>
    </location>
</feature>
<sequence>MTMTRKRALMRQNKNRSGHGLVTTTSSSSSSSSSSMEPINKAYAKKWGHDYITLVGTALKFPGLIYDNNSNSKNNNSNNQYCRYYNNINNTGGYNNSSSNNHTTMTSSMTPSQQQLYYNYEAQSTFNKIPLLFKAMDESPQKYDQVLILDTDTMIVDFDYDITSLMFSESKSKLNNTNYNNNDDNDYFDRGSSVNEDTNANNGDENTAFDTTSRNDVKQDSVNDNDKNHSPQKQQLPQQRINDDDETSNFLVAYRVWSLDPTDTWDVNAGITLWNLRHPKTRIVAEDWLKRSLSHPKDVLLKNDDQYYLQRSLQKITTVTTTHSSTNTATVFGTIKSAWYWWKRHSFLPLVLNYYRLRGHGDGNSGIRAIRKEFEYYNATVVKHFKRDTASWSRTGLEQRLMRIKETKIDICKRWQC</sequence>
<feature type="compositionally biased region" description="Basic and acidic residues" evidence="1">
    <location>
        <begin position="213"/>
        <end position="229"/>
    </location>
</feature>
<feature type="compositionally biased region" description="Polar residues" evidence="1">
    <location>
        <begin position="192"/>
        <end position="212"/>
    </location>
</feature>
<feature type="region of interest" description="Disordered" evidence="1">
    <location>
        <begin position="1"/>
        <end position="36"/>
    </location>
</feature>
<evidence type="ECO:0000313" key="2">
    <source>
        <dbReference type="EMBL" id="OEU13905.1"/>
    </source>
</evidence>
<feature type="compositionally biased region" description="Basic residues" evidence="1">
    <location>
        <begin position="1"/>
        <end position="17"/>
    </location>
</feature>
<dbReference type="InParanoid" id="A0A1E7F7B3"/>
<protein>
    <recommendedName>
        <fullName evidence="4">Nucleotide-diphospho-sugar transferase domain-containing protein</fullName>
    </recommendedName>
</protein>
<evidence type="ECO:0000313" key="3">
    <source>
        <dbReference type="Proteomes" id="UP000095751"/>
    </source>
</evidence>
<name>A0A1E7F7B3_9STRA</name>
<reference evidence="2 3" key="1">
    <citation type="submission" date="2016-09" db="EMBL/GenBank/DDBJ databases">
        <title>Extensive genetic diversity and differential bi-allelic expression allows diatom success in the polar Southern Ocean.</title>
        <authorList>
            <consortium name="DOE Joint Genome Institute"/>
            <person name="Mock T."/>
            <person name="Otillar R.P."/>
            <person name="Strauss J."/>
            <person name="Dupont C."/>
            <person name="Frickenhaus S."/>
            <person name="Maumus F."/>
            <person name="Mcmullan M."/>
            <person name="Sanges R."/>
            <person name="Schmutz J."/>
            <person name="Toseland A."/>
            <person name="Valas R."/>
            <person name="Veluchamy A."/>
            <person name="Ward B.J."/>
            <person name="Allen A."/>
            <person name="Barry K."/>
            <person name="Falciatore A."/>
            <person name="Ferrante M."/>
            <person name="Fortunato A.E."/>
            <person name="Gloeckner G."/>
            <person name="Gruber A."/>
            <person name="Hipkin R."/>
            <person name="Janech M."/>
            <person name="Kroth P."/>
            <person name="Leese F."/>
            <person name="Lindquist E."/>
            <person name="Lyon B.R."/>
            <person name="Martin J."/>
            <person name="Mayer C."/>
            <person name="Parker M."/>
            <person name="Quesneville H."/>
            <person name="Raymond J."/>
            <person name="Uhlig C."/>
            <person name="Valentin K.U."/>
            <person name="Worden A.Z."/>
            <person name="Armbrust E.V."/>
            <person name="Bowler C."/>
            <person name="Green B."/>
            <person name="Moulton V."/>
            <person name="Van Oosterhout C."/>
            <person name="Grigoriev I."/>
        </authorList>
    </citation>
    <scope>NUCLEOTIDE SEQUENCE [LARGE SCALE GENOMIC DNA]</scope>
    <source>
        <strain evidence="2 3">CCMP1102</strain>
    </source>
</reference>
<feature type="compositionally biased region" description="Low complexity" evidence="1">
    <location>
        <begin position="23"/>
        <end position="35"/>
    </location>
</feature>
<evidence type="ECO:0000256" key="1">
    <source>
        <dbReference type="SAM" id="MobiDB-lite"/>
    </source>
</evidence>
<organism evidence="2 3">
    <name type="scientific">Fragilariopsis cylindrus CCMP1102</name>
    <dbReference type="NCBI Taxonomy" id="635003"/>
    <lineage>
        <taxon>Eukaryota</taxon>
        <taxon>Sar</taxon>
        <taxon>Stramenopiles</taxon>
        <taxon>Ochrophyta</taxon>
        <taxon>Bacillariophyta</taxon>
        <taxon>Bacillariophyceae</taxon>
        <taxon>Bacillariophycidae</taxon>
        <taxon>Bacillariales</taxon>
        <taxon>Bacillariaceae</taxon>
        <taxon>Fragilariopsis</taxon>
    </lineage>
</organism>
<dbReference type="KEGG" id="fcy:FRACYDRAFT_242259"/>
<dbReference type="AlphaFoldDB" id="A0A1E7F7B3"/>
<keyword evidence="3" id="KW-1185">Reference proteome</keyword>
<dbReference type="EMBL" id="KV784361">
    <property type="protein sequence ID" value="OEU13905.1"/>
    <property type="molecule type" value="Genomic_DNA"/>
</dbReference>
<accession>A0A1E7F7B3</accession>
<evidence type="ECO:0008006" key="4">
    <source>
        <dbReference type="Google" id="ProtNLM"/>
    </source>
</evidence>
<dbReference type="OrthoDB" id="10277673at2759"/>
<feature type="compositionally biased region" description="Polar residues" evidence="1">
    <location>
        <begin position="231"/>
        <end position="240"/>
    </location>
</feature>
<dbReference type="Proteomes" id="UP000095751">
    <property type="component" value="Unassembled WGS sequence"/>
</dbReference>
<proteinExistence type="predicted"/>
<gene>
    <name evidence="2" type="ORF">FRACYDRAFT_242259</name>
</gene>